<accession>A0ACC2V6I0</accession>
<evidence type="ECO:0000313" key="2">
    <source>
        <dbReference type="Proteomes" id="UP001241377"/>
    </source>
</evidence>
<organism evidence="1 2">
    <name type="scientific">Naganishia cerealis</name>
    <dbReference type="NCBI Taxonomy" id="610337"/>
    <lineage>
        <taxon>Eukaryota</taxon>
        <taxon>Fungi</taxon>
        <taxon>Dikarya</taxon>
        <taxon>Basidiomycota</taxon>
        <taxon>Agaricomycotina</taxon>
        <taxon>Tremellomycetes</taxon>
        <taxon>Filobasidiales</taxon>
        <taxon>Filobasidiaceae</taxon>
        <taxon>Naganishia</taxon>
    </lineage>
</organism>
<name>A0ACC2V6I0_9TREE</name>
<keyword evidence="2" id="KW-1185">Reference proteome</keyword>
<feature type="non-terminal residue" evidence="1">
    <location>
        <position position="356"/>
    </location>
</feature>
<proteinExistence type="predicted"/>
<reference evidence="1" key="1">
    <citation type="submission" date="2023-04" db="EMBL/GenBank/DDBJ databases">
        <title>Draft Genome sequencing of Naganishia species isolated from polar environments using Oxford Nanopore Technology.</title>
        <authorList>
            <person name="Leo P."/>
            <person name="Venkateswaran K."/>
        </authorList>
    </citation>
    <scope>NUCLEOTIDE SEQUENCE</scope>
    <source>
        <strain evidence="1">MNA-CCFEE 5261</strain>
    </source>
</reference>
<comment type="caution">
    <text evidence="1">The sequence shown here is derived from an EMBL/GenBank/DDBJ whole genome shotgun (WGS) entry which is preliminary data.</text>
</comment>
<evidence type="ECO:0000313" key="1">
    <source>
        <dbReference type="EMBL" id="KAJ9094656.1"/>
    </source>
</evidence>
<gene>
    <name evidence="1" type="ORF">QFC19_007869</name>
</gene>
<protein>
    <submittedName>
        <fullName evidence="1">Uncharacterized protein</fullName>
    </submittedName>
</protein>
<dbReference type="Proteomes" id="UP001241377">
    <property type="component" value="Unassembled WGS sequence"/>
</dbReference>
<sequence length="356" mass="40436">MSTCTAANIPPVSEQSYQQSRAATPDTKAPSTVSPSLHDILLTLYDPSKWGDPPYLQITTTTWYPAYKDGLTALNSKRYKKAAQYFYQAVSKAYRMPSIDNHRRSLLIAGIIQRRGFALYKLHRFEDALSDIVIAIRMIVRITEPDLYLLAADIQLAMGNQTGALKSCEEALQFSLKARPPSKRKVLIEAEEQIMGIIEQLKPREKKYEGARLDPVAHLPLDIIELVMQHGLSSDQYFALKCTWVSRSWKQTLESVSSIWKTYTYNAGAARTAIQKRKAWAQNAGHRFNEIRLLHVDTKTAVKSINSTWKSYFRGLQTLKLEGTTMNNLDVIRQFGQSHSASYDIKTLHLHSLNRN</sequence>
<dbReference type="EMBL" id="JASBWR010000109">
    <property type="protein sequence ID" value="KAJ9094656.1"/>
    <property type="molecule type" value="Genomic_DNA"/>
</dbReference>